<dbReference type="RefSeq" id="WP_205256506.1">
    <property type="nucleotide sequence ID" value="NZ_BAAAPV010000001.1"/>
</dbReference>
<name>A0A938YI68_9ACTN</name>
<comment type="caution">
    <text evidence="2">The sequence shown here is derived from an EMBL/GenBank/DDBJ whole genome shotgun (WGS) entry which is preliminary data.</text>
</comment>
<gene>
    <name evidence="2" type="ORF">JL107_08065</name>
</gene>
<keyword evidence="3" id="KW-1185">Reference proteome</keyword>
<evidence type="ECO:0000313" key="2">
    <source>
        <dbReference type="EMBL" id="MBM9476392.1"/>
    </source>
</evidence>
<keyword evidence="1" id="KW-1133">Transmembrane helix</keyword>
<accession>A0A938YI68</accession>
<reference evidence="2" key="1">
    <citation type="submission" date="2021-01" db="EMBL/GenBank/DDBJ databases">
        <title>KCTC 19127 draft genome.</title>
        <authorList>
            <person name="An D."/>
        </authorList>
    </citation>
    <scope>NUCLEOTIDE SEQUENCE</scope>
    <source>
        <strain evidence="2">KCTC 19127</strain>
    </source>
</reference>
<feature type="transmembrane region" description="Helical" evidence="1">
    <location>
        <begin position="75"/>
        <end position="93"/>
    </location>
</feature>
<dbReference type="EMBL" id="JAERWL010000007">
    <property type="protein sequence ID" value="MBM9476392.1"/>
    <property type="molecule type" value="Genomic_DNA"/>
</dbReference>
<evidence type="ECO:0000313" key="3">
    <source>
        <dbReference type="Proteomes" id="UP000663801"/>
    </source>
</evidence>
<dbReference type="AlphaFoldDB" id="A0A938YI68"/>
<evidence type="ECO:0000256" key="1">
    <source>
        <dbReference type="SAM" id="Phobius"/>
    </source>
</evidence>
<keyword evidence="1" id="KW-0812">Transmembrane</keyword>
<feature type="transmembrane region" description="Helical" evidence="1">
    <location>
        <begin position="6"/>
        <end position="28"/>
    </location>
</feature>
<dbReference type="Proteomes" id="UP000663801">
    <property type="component" value="Unassembled WGS sequence"/>
</dbReference>
<sequence length="115" mass="12706">MIDAHGWAWALLVAGGWLQVFGHVVELGRTAANPTARPVHPWPADPMPPSFVLLEMPGQLAMLAGLWLLHPDIGWTATIALWMATILITRRAGLAFRDERERTAMEPFDRAPVSC</sequence>
<protein>
    <submittedName>
        <fullName evidence="2">Uncharacterized protein</fullName>
    </submittedName>
</protein>
<proteinExistence type="predicted"/>
<keyword evidence="1" id="KW-0472">Membrane</keyword>
<organism evidence="2 3">
    <name type="scientific">Nakamurella flavida</name>
    <dbReference type="NCBI Taxonomy" id="363630"/>
    <lineage>
        <taxon>Bacteria</taxon>
        <taxon>Bacillati</taxon>
        <taxon>Actinomycetota</taxon>
        <taxon>Actinomycetes</taxon>
        <taxon>Nakamurellales</taxon>
        <taxon>Nakamurellaceae</taxon>
        <taxon>Nakamurella</taxon>
    </lineage>
</organism>